<evidence type="ECO:0000256" key="3">
    <source>
        <dbReference type="ARBA" id="ARBA00022692"/>
    </source>
</evidence>
<evidence type="ECO:0000256" key="6">
    <source>
        <dbReference type="SAM" id="Phobius"/>
    </source>
</evidence>
<dbReference type="RefSeq" id="WP_353706456.1">
    <property type="nucleotide sequence ID" value="NZ_CP123058.1"/>
</dbReference>
<feature type="transmembrane region" description="Helical" evidence="6">
    <location>
        <begin position="205"/>
        <end position="225"/>
    </location>
</feature>
<dbReference type="PANTHER" id="PTHR23531">
    <property type="entry name" value="QUINOLENE RESISTANCE PROTEIN NORA"/>
    <property type="match status" value="1"/>
</dbReference>
<dbReference type="PROSITE" id="PS50850">
    <property type="entry name" value="MFS"/>
    <property type="match status" value="1"/>
</dbReference>
<dbReference type="EMBL" id="CP123058">
    <property type="protein sequence ID" value="XCH18549.1"/>
    <property type="molecule type" value="Genomic_DNA"/>
</dbReference>
<dbReference type="Gene3D" id="1.20.1250.20">
    <property type="entry name" value="MFS general substrate transporter like domains"/>
    <property type="match status" value="2"/>
</dbReference>
<sequence>MKYFIYFIVIVAFLDTFSQLPIMSTFAQSLGGSPLIIGLVVGMYSFANMIGNIIAGAAVDKFGAKKILYISMGLTSFIVLLYTVVQSGGQLLVVRFMHGFSDGFLIPAAFTFLSKQTNSARQGKAMALSGAAVGTAAIVGPAFSGIMKATAGIEWVFITISILMVLGTIVSLFFLPNNVSRKDTSRTQMMNKEDMIELLKSEPLLQAYIGAFTLMFSQGIVTYMLPVKVEALALKASTTGMMLSVFGITAILFFLLPTNRIYDRFNRSKLMLIGIAVMAFALSLLGLFATKGMLFIVMMIYGIGFAILFPSINALLVENTTDDKRGKAFGLFYAFFSLGVVAGSFTVGAIGASPSVSFVIGTAFLLTFAGMIYVRSKIKSKEKSKVKSKVKKTMMG</sequence>
<evidence type="ECO:0000256" key="1">
    <source>
        <dbReference type="ARBA" id="ARBA00004651"/>
    </source>
</evidence>
<dbReference type="GO" id="GO:0005886">
    <property type="term" value="C:plasma membrane"/>
    <property type="evidence" value="ECO:0007669"/>
    <property type="project" value="UniProtKB-SubCell"/>
</dbReference>
<feature type="transmembrane region" description="Helical" evidence="6">
    <location>
        <begin position="155"/>
        <end position="175"/>
    </location>
</feature>
<dbReference type="InterPro" id="IPR052714">
    <property type="entry name" value="MFS_Exporter"/>
</dbReference>
<feature type="transmembrane region" description="Helical" evidence="6">
    <location>
        <begin position="67"/>
        <end position="85"/>
    </location>
</feature>
<dbReference type="InterPro" id="IPR036259">
    <property type="entry name" value="MFS_trans_sf"/>
</dbReference>
<dbReference type="SUPFAM" id="SSF103473">
    <property type="entry name" value="MFS general substrate transporter"/>
    <property type="match status" value="1"/>
</dbReference>
<feature type="transmembrane region" description="Helical" evidence="6">
    <location>
        <begin position="91"/>
        <end position="113"/>
    </location>
</feature>
<feature type="transmembrane region" description="Helical" evidence="6">
    <location>
        <begin position="328"/>
        <end position="350"/>
    </location>
</feature>
<feature type="transmembrane region" description="Helical" evidence="6">
    <location>
        <begin position="34"/>
        <end position="55"/>
    </location>
</feature>
<feature type="transmembrane region" description="Helical" evidence="6">
    <location>
        <begin position="237"/>
        <end position="258"/>
    </location>
</feature>
<dbReference type="InterPro" id="IPR001958">
    <property type="entry name" value="Tet-R_TetA/multi-R_MdtG-like"/>
</dbReference>
<name>A0AAU8F264_9BACI</name>
<dbReference type="InterPro" id="IPR011701">
    <property type="entry name" value="MFS"/>
</dbReference>
<dbReference type="InterPro" id="IPR004896">
    <property type="entry name" value="PucC-rel"/>
</dbReference>
<dbReference type="PRINTS" id="PR01035">
    <property type="entry name" value="TCRTETA"/>
</dbReference>
<dbReference type="AlphaFoldDB" id="A0AAU8F264"/>
<dbReference type="Pfam" id="PF03209">
    <property type="entry name" value="PUCC"/>
    <property type="match status" value="1"/>
</dbReference>
<feature type="transmembrane region" description="Helical" evidence="6">
    <location>
        <begin position="356"/>
        <end position="374"/>
    </location>
</feature>
<evidence type="ECO:0000256" key="4">
    <source>
        <dbReference type="ARBA" id="ARBA00022989"/>
    </source>
</evidence>
<feature type="transmembrane region" description="Helical" evidence="6">
    <location>
        <begin position="125"/>
        <end position="143"/>
    </location>
</feature>
<keyword evidence="5 6" id="KW-0472">Membrane</keyword>
<keyword evidence="2" id="KW-0813">Transport</keyword>
<feature type="transmembrane region" description="Helical" evidence="6">
    <location>
        <begin position="270"/>
        <end position="289"/>
    </location>
</feature>
<protein>
    <submittedName>
        <fullName evidence="8">MFS transporter</fullName>
    </submittedName>
</protein>
<keyword evidence="4 6" id="KW-1133">Transmembrane helix</keyword>
<comment type="subcellular location">
    <subcellularLocation>
        <location evidence="1">Cell membrane</location>
        <topology evidence="1">Multi-pass membrane protein</topology>
    </subcellularLocation>
</comment>
<keyword evidence="3 6" id="KW-0812">Transmembrane</keyword>
<dbReference type="PANTHER" id="PTHR23531:SF1">
    <property type="entry name" value="QUINOLENE RESISTANCE PROTEIN NORA"/>
    <property type="match status" value="1"/>
</dbReference>
<dbReference type="GO" id="GO:0022857">
    <property type="term" value="F:transmembrane transporter activity"/>
    <property type="evidence" value="ECO:0007669"/>
    <property type="project" value="InterPro"/>
</dbReference>
<evidence type="ECO:0000256" key="2">
    <source>
        <dbReference type="ARBA" id="ARBA00022448"/>
    </source>
</evidence>
<dbReference type="CDD" id="cd17325">
    <property type="entry name" value="MFS_MdtG_SLC18_like"/>
    <property type="match status" value="1"/>
</dbReference>
<feature type="transmembrane region" description="Helical" evidence="6">
    <location>
        <begin position="295"/>
        <end position="316"/>
    </location>
</feature>
<dbReference type="FunFam" id="1.20.1250.20:FF:000965">
    <property type="entry name" value="Multidrug efflux transporter"/>
    <property type="match status" value="1"/>
</dbReference>
<dbReference type="InterPro" id="IPR020846">
    <property type="entry name" value="MFS_dom"/>
</dbReference>
<organism evidence="8">
    <name type="scientific">Bacillus cereus group sp. MS39</name>
    <dbReference type="NCBI Taxonomy" id="3041344"/>
    <lineage>
        <taxon>Bacteria</taxon>
        <taxon>Bacillati</taxon>
        <taxon>Bacillota</taxon>
        <taxon>Bacilli</taxon>
        <taxon>Bacillales</taxon>
        <taxon>Bacillaceae</taxon>
        <taxon>Bacillus</taxon>
        <taxon>Bacillus cereus group</taxon>
    </lineage>
</organism>
<evidence type="ECO:0000256" key="5">
    <source>
        <dbReference type="ARBA" id="ARBA00023136"/>
    </source>
</evidence>
<reference evidence="8" key="1">
    <citation type="submission" date="2023-04" db="EMBL/GenBank/DDBJ databases">
        <title>Bacillus cereus group whole genome sequencing.</title>
        <authorList>
            <person name="Kang M."/>
            <person name="Kim H.J."/>
        </authorList>
    </citation>
    <scope>NUCLEOTIDE SEQUENCE</scope>
    <source>
        <strain evidence="8">MS39</strain>
    </source>
</reference>
<proteinExistence type="predicted"/>
<evidence type="ECO:0000313" key="8">
    <source>
        <dbReference type="EMBL" id="XCH18549.1"/>
    </source>
</evidence>
<evidence type="ECO:0000259" key="7">
    <source>
        <dbReference type="PROSITE" id="PS50850"/>
    </source>
</evidence>
<dbReference type="Pfam" id="PF07690">
    <property type="entry name" value="MFS_1"/>
    <property type="match status" value="1"/>
</dbReference>
<accession>A0AAU8F264</accession>
<gene>
    <name evidence="8" type="ORF">QEP67_24435</name>
</gene>
<feature type="domain" description="Major facilitator superfamily (MFS) profile" evidence="7">
    <location>
        <begin position="1"/>
        <end position="379"/>
    </location>
</feature>